<reference evidence="2 3" key="1">
    <citation type="submission" date="2018-11" db="EMBL/GenBank/DDBJ databases">
        <authorList>
            <person name="Da X."/>
        </authorList>
    </citation>
    <scope>NUCLEOTIDE SEQUENCE [LARGE SCALE GENOMIC DNA]</scope>
    <source>
        <strain evidence="2 3">S14-144</strain>
    </source>
</reference>
<proteinExistence type="predicted"/>
<evidence type="ECO:0000256" key="1">
    <source>
        <dbReference type="SAM" id="Phobius"/>
    </source>
</evidence>
<dbReference type="OrthoDB" id="4828599at2"/>
<evidence type="ECO:0008006" key="4">
    <source>
        <dbReference type="Google" id="ProtNLM"/>
    </source>
</evidence>
<evidence type="ECO:0000313" key="2">
    <source>
        <dbReference type="EMBL" id="AZI58011.1"/>
    </source>
</evidence>
<keyword evidence="1" id="KW-0812">Transmembrane</keyword>
<dbReference type="Proteomes" id="UP000268084">
    <property type="component" value="Chromosome"/>
</dbReference>
<keyword evidence="1" id="KW-0472">Membrane</keyword>
<keyword evidence="1" id="KW-1133">Transmembrane helix</keyword>
<sequence>MSTPTTPASASSSSGALIPGGALADLALGNSPGTMAARGAGEPIGSEMVTCPECGLMGIVEPTKRNSADFCHGCDFPLFWARSTVISMAGDDTGASLRRLPGTAGRAQRASVACPHCGEPNIPVALTCIRCLQPMEIVAPVPPPPPAPIVAPLISPEPEPARNWWWLVVVCFCLLAMTIIIAIATLT</sequence>
<dbReference type="KEGG" id="nak:EH165_07515"/>
<protein>
    <recommendedName>
        <fullName evidence="4">Double zinc ribbon</fullName>
    </recommendedName>
</protein>
<keyword evidence="3" id="KW-1185">Reference proteome</keyword>
<dbReference type="RefSeq" id="WP_124798921.1">
    <property type="nucleotide sequence ID" value="NZ_CP034170.1"/>
</dbReference>
<organism evidence="2 3">
    <name type="scientific">Nakamurella antarctica</name>
    <dbReference type="NCBI Taxonomy" id="1902245"/>
    <lineage>
        <taxon>Bacteria</taxon>
        <taxon>Bacillati</taxon>
        <taxon>Actinomycetota</taxon>
        <taxon>Actinomycetes</taxon>
        <taxon>Nakamurellales</taxon>
        <taxon>Nakamurellaceae</taxon>
        <taxon>Nakamurella</taxon>
    </lineage>
</organism>
<dbReference type="AlphaFoldDB" id="A0A3G8ZWG2"/>
<accession>A0A3G8ZWG2</accession>
<feature type="transmembrane region" description="Helical" evidence="1">
    <location>
        <begin position="164"/>
        <end position="186"/>
    </location>
</feature>
<name>A0A3G8ZWG2_9ACTN</name>
<gene>
    <name evidence="2" type="ORF">EH165_07515</name>
</gene>
<evidence type="ECO:0000313" key="3">
    <source>
        <dbReference type="Proteomes" id="UP000268084"/>
    </source>
</evidence>
<dbReference type="EMBL" id="CP034170">
    <property type="protein sequence ID" value="AZI58011.1"/>
    <property type="molecule type" value="Genomic_DNA"/>
</dbReference>
<reference evidence="2 3" key="2">
    <citation type="submission" date="2018-12" db="EMBL/GenBank/DDBJ databases">
        <title>Nakamurella antarcticus sp. nov., isolated from Antarctica South Shetland Islands soil.</title>
        <authorList>
            <person name="Peng F."/>
        </authorList>
    </citation>
    <scope>NUCLEOTIDE SEQUENCE [LARGE SCALE GENOMIC DNA]</scope>
    <source>
        <strain evidence="2 3">S14-144</strain>
    </source>
</reference>